<name>J3MUE3_ORYBR</name>
<accession>J3MUE3</accession>
<sequence>MLHSHRPPPAESPWSPHCAKYLADSRGLSHRGSFPRVAAPTCRCKCARPSTQHTNPRHHSLKLQTILKTRFRSLPCHAQIASKKPRTMCQSSHEIQGRNHGDLRWKSAGGADRAVTRECAQQLSLYLEKRASRRE</sequence>
<organism evidence="2">
    <name type="scientific">Oryza brachyantha</name>
    <name type="common">malo sina</name>
    <dbReference type="NCBI Taxonomy" id="4533"/>
    <lineage>
        <taxon>Eukaryota</taxon>
        <taxon>Viridiplantae</taxon>
        <taxon>Streptophyta</taxon>
        <taxon>Embryophyta</taxon>
        <taxon>Tracheophyta</taxon>
        <taxon>Spermatophyta</taxon>
        <taxon>Magnoliopsida</taxon>
        <taxon>Liliopsida</taxon>
        <taxon>Poales</taxon>
        <taxon>Poaceae</taxon>
        <taxon>BOP clade</taxon>
        <taxon>Oryzoideae</taxon>
        <taxon>Oryzeae</taxon>
        <taxon>Oryzinae</taxon>
        <taxon>Oryza</taxon>
    </lineage>
</organism>
<evidence type="ECO:0000256" key="1">
    <source>
        <dbReference type="SAM" id="MobiDB-lite"/>
    </source>
</evidence>
<dbReference type="AlphaFoldDB" id="J3MUE3"/>
<keyword evidence="3" id="KW-1185">Reference proteome</keyword>
<feature type="compositionally biased region" description="Basic and acidic residues" evidence="1">
    <location>
        <begin position="95"/>
        <end position="105"/>
    </location>
</feature>
<dbReference type="HOGENOM" id="CLU_1888957_0_0_1"/>
<evidence type="ECO:0000313" key="3">
    <source>
        <dbReference type="Proteomes" id="UP000006038"/>
    </source>
</evidence>
<reference evidence="2" key="1">
    <citation type="journal article" date="2013" name="Nat. Commun.">
        <title>Whole-genome sequencing of Oryza brachyantha reveals mechanisms underlying Oryza genome evolution.</title>
        <authorList>
            <person name="Chen J."/>
            <person name="Huang Q."/>
            <person name="Gao D."/>
            <person name="Wang J."/>
            <person name="Lang Y."/>
            <person name="Liu T."/>
            <person name="Li B."/>
            <person name="Bai Z."/>
            <person name="Luis Goicoechea J."/>
            <person name="Liang C."/>
            <person name="Chen C."/>
            <person name="Zhang W."/>
            <person name="Sun S."/>
            <person name="Liao Y."/>
            <person name="Zhang X."/>
            <person name="Yang L."/>
            <person name="Song C."/>
            <person name="Wang M."/>
            <person name="Shi J."/>
            <person name="Liu G."/>
            <person name="Liu J."/>
            <person name="Zhou H."/>
            <person name="Zhou W."/>
            <person name="Yu Q."/>
            <person name="An N."/>
            <person name="Chen Y."/>
            <person name="Cai Q."/>
            <person name="Wang B."/>
            <person name="Liu B."/>
            <person name="Min J."/>
            <person name="Huang Y."/>
            <person name="Wu H."/>
            <person name="Li Z."/>
            <person name="Zhang Y."/>
            <person name="Yin Y."/>
            <person name="Song W."/>
            <person name="Jiang J."/>
            <person name="Jackson S.A."/>
            <person name="Wing R.A."/>
            <person name="Wang J."/>
            <person name="Chen M."/>
        </authorList>
    </citation>
    <scope>NUCLEOTIDE SEQUENCE [LARGE SCALE GENOMIC DNA]</scope>
    <source>
        <strain evidence="2">cv. IRGC 101232</strain>
    </source>
</reference>
<protein>
    <submittedName>
        <fullName evidence="2">Uncharacterized protein</fullName>
    </submittedName>
</protein>
<feature type="region of interest" description="Disordered" evidence="1">
    <location>
        <begin position="82"/>
        <end position="108"/>
    </location>
</feature>
<reference evidence="2" key="2">
    <citation type="submission" date="2013-04" db="UniProtKB">
        <authorList>
            <consortium name="EnsemblPlants"/>
        </authorList>
    </citation>
    <scope>IDENTIFICATION</scope>
</reference>
<proteinExistence type="predicted"/>
<evidence type="ECO:0000313" key="2">
    <source>
        <dbReference type="EnsemblPlants" id="OB08G27240.1"/>
    </source>
</evidence>
<dbReference type="Proteomes" id="UP000006038">
    <property type="component" value="Chromosome 8"/>
</dbReference>
<dbReference type="Gramene" id="OB08G27240.1">
    <property type="protein sequence ID" value="OB08G27240.1"/>
    <property type="gene ID" value="OB08G27240"/>
</dbReference>
<dbReference type="EnsemblPlants" id="OB08G27240.1">
    <property type="protein sequence ID" value="OB08G27240.1"/>
    <property type="gene ID" value="OB08G27240"/>
</dbReference>